<dbReference type="GO" id="GO:0016811">
    <property type="term" value="F:hydrolase activity, acting on carbon-nitrogen (but not peptide) bonds, in linear amides"/>
    <property type="evidence" value="ECO:0007669"/>
    <property type="project" value="InterPro"/>
</dbReference>
<accession>A0A1M7S5Z2</accession>
<feature type="domain" description="CN hydrolase" evidence="2">
    <location>
        <begin position="2"/>
        <end position="254"/>
    </location>
</feature>
<dbReference type="Gene3D" id="3.60.110.10">
    <property type="entry name" value="Carbon-nitrogen hydrolase"/>
    <property type="match status" value="1"/>
</dbReference>
<reference evidence="4" key="1">
    <citation type="submission" date="2016-12" db="EMBL/GenBank/DDBJ databases">
        <authorList>
            <person name="Varghese N."/>
            <person name="Submissions S."/>
        </authorList>
    </citation>
    <scope>NUCLEOTIDE SEQUENCE [LARGE SCALE GENOMIC DNA]</scope>
    <source>
        <strain evidence="4">DSM 11032</strain>
    </source>
</reference>
<dbReference type="SUPFAM" id="SSF56317">
    <property type="entry name" value="Carbon-nitrogen hydrolase"/>
    <property type="match status" value="1"/>
</dbReference>
<dbReference type="Proteomes" id="UP000184391">
    <property type="component" value="Unassembled WGS sequence"/>
</dbReference>
<dbReference type="CDD" id="cd07572">
    <property type="entry name" value="nit"/>
    <property type="match status" value="1"/>
</dbReference>
<evidence type="ECO:0000256" key="1">
    <source>
        <dbReference type="ARBA" id="ARBA00022801"/>
    </source>
</evidence>
<dbReference type="RefSeq" id="WP_072673607.1">
    <property type="nucleotide sequence ID" value="NZ_FRDF01000005.1"/>
</dbReference>
<dbReference type="InterPro" id="IPR036526">
    <property type="entry name" value="C-N_Hydrolase_sf"/>
</dbReference>
<organism evidence="3 4">
    <name type="scientific">Erythrobacter sanguineus</name>
    <dbReference type="NCBI Taxonomy" id="198312"/>
    <lineage>
        <taxon>Bacteria</taxon>
        <taxon>Pseudomonadati</taxon>
        <taxon>Pseudomonadota</taxon>
        <taxon>Alphaproteobacteria</taxon>
        <taxon>Sphingomonadales</taxon>
        <taxon>Erythrobacteraceae</taxon>
        <taxon>Erythrobacter/Porphyrobacter group</taxon>
        <taxon>Erythrobacter</taxon>
    </lineage>
</organism>
<dbReference type="InterPro" id="IPR003010">
    <property type="entry name" value="C-N_Hydrolase"/>
</dbReference>
<dbReference type="PROSITE" id="PS50263">
    <property type="entry name" value="CN_HYDROLASE"/>
    <property type="match status" value="1"/>
</dbReference>
<dbReference type="Pfam" id="PF00795">
    <property type="entry name" value="CN_hydrolase"/>
    <property type="match status" value="1"/>
</dbReference>
<keyword evidence="4" id="KW-1185">Reference proteome</keyword>
<protein>
    <submittedName>
        <fullName evidence="3">Predicted amidohydrolase</fullName>
    </submittedName>
</protein>
<proteinExistence type="predicted"/>
<dbReference type="OrthoDB" id="9811121at2"/>
<dbReference type="PANTHER" id="PTHR23088">
    <property type="entry name" value="NITRILASE-RELATED"/>
    <property type="match status" value="1"/>
</dbReference>
<dbReference type="PANTHER" id="PTHR23088:SF27">
    <property type="entry name" value="DEAMINATED GLUTATHIONE AMIDASE"/>
    <property type="match status" value="1"/>
</dbReference>
<sequence>MARIAVLQMCSGIDPEANLFAIEDAARDAAAAGAQVLFTPEMSILLDRNRERARDWIEGSGPGEATGRLFNHAGEFGIDIALGSQAVRGANGKWANRSMYFSRHGESAVDPVTYDKIHMFDVQLGTGEKWRESAAYEPGTQVVTVEDTPIGRLGLTVCYDLRFPALFGELGDRCCDVIAVPAAFTRPTGAAHWHVMLRARAIEASAFVIAAAQVGQHADGRETYGHSLVVDPWGEVLLDMGGDEPGLAFYDIDHARIAEVRAQVPALANRRNIPGSDA</sequence>
<name>A0A1M7S5Z2_9SPHN</name>
<evidence type="ECO:0000313" key="3">
    <source>
        <dbReference type="EMBL" id="SHN53878.1"/>
    </source>
</evidence>
<dbReference type="EMBL" id="FRDF01000005">
    <property type="protein sequence ID" value="SHN53878.1"/>
    <property type="molecule type" value="Genomic_DNA"/>
</dbReference>
<dbReference type="STRING" id="198312.SAMN02745193_01048"/>
<gene>
    <name evidence="3" type="ORF">SAMN02745193_01048</name>
</gene>
<dbReference type="AlphaFoldDB" id="A0A1M7S5Z2"/>
<evidence type="ECO:0000259" key="2">
    <source>
        <dbReference type="PROSITE" id="PS50263"/>
    </source>
</evidence>
<keyword evidence="1 3" id="KW-0378">Hydrolase</keyword>
<dbReference type="InterPro" id="IPR045254">
    <property type="entry name" value="Nit1/2_C-N_Hydrolase"/>
</dbReference>
<evidence type="ECO:0000313" key="4">
    <source>
        <dbReference type="Proteomes" id="UP000184391"/>
    </source>
</evidence>